<evidence type="ECO:0000256" key="13">
    <source>
        <dbReference type="ARBA" id="ARBA00031985"/>
    </source>
</evidence>
<comment type="catalytic activity">
    <reaction evidence="1">
        <text>ATP-independent breakage of single-stranded DNA, followed by passage and rejoining.</text>
        <dbReference type="EC" id="5.6.2.1"/>
    </reaction>
</comment>
<dbReference type="GO" id="GO:0006281">
    <property type="term" value="P:DNA repair"/>
    <property type="evidence" value="ECO:0007669"/>
    <property type="project" value="TreeGrafter"/>
</dbReference>
<evidence type="ECO:0000256" key="15">
    <source>
        <dbReference type="ARBA" id="ARBA00032877"/>
    </source>
</evidence>
<dbReference type="Pfam" id="PF01396">
    <property type="entry name" value="Zn_ribbon_Top1"/>
    <property type="match status" value="2"/>
</dbReference>
<evidence type="ECO:0000313" key="19">
    <source>
        <dbReference type="EMBL" id="MSU07740.1"/>
    </source>
</evidence>
<dbReference type="Gene3D" id="3.30.65.10">
    <property type="entry name" value="Bacterial Topoisomerase I, domain 1"/>
    <property type="match status" value="2"/>
</dbReference>
<dbReference type="PROSITE" id="PS00396">
    <property type="entry name" value="TOPO_IA_1"/>
    <property type="match status" value="1"/>
</dbReference>
<dbReference type="EMBL" id="VUNR01000002">
    <property type="protein sequence ID" value="MSU07740.1"/>
    <property type="molecule type" value="Genomic_DNA"/>
</dbReference>
<dbReference type="SUPFAM" id="SSF57783">
    <property type="entry name" value="Zinc beta-ribbon"/>
    <property type="match status" value="2"/>
</dbReference>
<keyword evidence="11 19" id="KW-0413">Isomerase</keyword>
<evidence type="ECO:0000259" key="17">
    <source>
        <dbReference type="PROSITE" id="PS50880"/>
    </source>
</evidence>
<dbReference type="SMART" id="SM00493">
    <property type="entry name" value="TOPRIM"/>
    <property type="match status" value="1"/>
</dbReference>
<keyword evidence="7" id="KW-0862">Zinc</keyword>
<keyword evidence="4" id="KW-0479">Metal-binding</keyword>
<dbReference type="GO" id="GO:0003917">
    <property type="term" value="F:DNA topoisomerase type I (single strand cut, ATP-independent) activity"/>
    <property type="evidence" value="ECO:0007669"/>
    <property type="project" value="UniProtKB-EC"/>
</dbReference>
<evidence type="ECO:0000256" key="10">
    <source>
        <dbReference type="ARBA" id="ARBA00023125"/>
    </source>
</evidence>
<feature type="region of interest" description="Disordered" evidence="16">
    <location>
        <begin position="651"/>
        <end position="674"/>
    </location>
</feature>
<name>A0A6I2UDH8_9FIRM</name>
<protein>
    <recommendedName>
        <fullName evidence="3">DNA topoisomerase</fullName>
        <ecNumber evidence="3">5.6.2.1</ecNumber>
    </recommendedName>
    <alternativeName>
        <fullName evidence="15">Omega-protein</fullName>
    </alternativeName>
    <alternativeName>
        <fullName evidence="14">Relaxing enzyme</fullName>
    </alternativeName>
    <alternativeName>
        <fullName evidence="12">Swivelase</fullName>
    </alternativeName>
    <alternativeName>
        <fullName evidence="13">Untwisting enzyme</fullName>
    </alternativeName>
</protein>
<dbReference type="PANTHER" id="PTHR11390">
    <property type="entry name" value="PROKARYOTIC DNA TOPOISOMERASE"/>
    <property type="match status" value="1"/>
</dbReference>
<dbReference type="Pfam" id="PF01131">
    <property type="entry name" value="Topoisom_bac"/>
    <property type="match status" value="1"/>
</dbReference>
<dbReference type="InterPro" id="IPR003601">
    <property type="entry name" value="Topo_IA_2"/>
</dbReference>
<organism evidence="19 20">
    <name type="scientific">Anaerovibrio slackiae</name>
    <dbReference type="NCBI Taxonomy" id="2652309"/>
    <lineage>
        <taxon>Bacteria</taxon>
        <taxon>Bacillati</taxon>
        <taxon>Bacillota</taxon>
        <taxon>Negativicutes</taxon>
        <taxon>Selenomonadales</taxon>
        <taxon>Selenomonadaceae</taxon>
        <taxon>Anaerovibrio</taxon>
    </lineage>
</organism>
<dbReference type="PRINTS" id="PR00417">
    <property type="entry name" value="PRTPISMRASEI"/>
</dbReference>
<dbReference type="InterPro" id="IPR013825">
    <property type="entry name" value="Topo_IA_cen_sub2"/>
</dbReference>
<dbReference type="PROSITE" id="PS52039">
    <property type="entry name" value="TOPO_IA_2"/>
    <property type="match status" value="1"/>
</dbReference>
<evidence type="ECO:0000256" key="7">
    <source>
        <dbReference type="ARBA" id="ARBA00022833"/>
    </source>
</evidence>
<accession>A0A6I2UDH8</accession>
<dbReference type="CDD" id="cd00186">
    <property type="entry name" value="TOP1Ac"/>
    <property type="match status" value="1"/>
</dbReference>
<keyword evidence="8" id="KW-0460">Magnesium</keyword>
<comment type="similarity">
    <text evidence="2">Belongs to the type IA topoisomerase family.</text>
</comment>
<dbReference type="FunFam" id="1.10.290.10:FF:000004">
    <property type="entry name" value="DNA topoisomerase 3"/>
    <property type="match status" value="1"/>
</dbReference>
<dbReference type="Proteomes" id="UP000433181">
    <property type="component" value="Unassembled WGS sequence"/>
</dbReference>
<dbReference type="GeneID" id="96777654"/>
<dbReference type="GO" id="GO:0008270">
    <property type="term" value="F:zinc ion binding"/>
    <property type="evidence" value="ECO:0007669"/>
    <property type="project" value="UniProtKB-KW"/>
</dbReference>
<evidence type="ECO:0000256" key="1">
    <source>
        <dbReference type="ARBA" id="ARBA00000213"/>
    </source>
</evidence>
<dbReference type="Gene3D" id="3.40.50.140">
    <property type="match status" value="1"/>
</dbReference>
<evidence type="ECO:0000256" key="12">
    <source>
        <dbReference type="ARBA" id="ARBA00030003"/>
    </source>
</evidence>
<dbReference type="InterPro" id="IPR013824">
    <property type="entry name" value="Topo_IA_cen_sub1"/>
</dbReference>
<dbReference type="InterPro" id="IPR023406">
    <property type="entry name" value="Topo_IA_AS"/>
</dbReference>
<gene>
    <name evidence="19" type="ORF">FYJ84_01875</name>
</gene>
<keyword evidence="10" id="KW-0238">DNA-binding</keyword>
<dbReference type="GO" id="GO:0006265">
    <property type="term" value="P:DNA topological change"/>
    <property type="evidence" value="ECO:0007669"/>
    <property type="project" value="InterPro"/>
</dbReference>
<evidence type="ECO:0000256" key="11">
    <source>
        <dbReference type="ARBA" id="ARBA00023235"/>
    </source>
</evidence>
<evidence type="ECO:0000256" key="14">
    <source>
        <dbReference type="ARBA" id="ARBA00032235"/>
    </source>
</evidence>
<evidence type="ECO:0000259" key="18">
    <source>
        <dbReference type="PROSITE" id="PS52039"/>
    </source>
</evidence>
<dbReference type="InterPro" id="IPR005738">
    <property type="entry name" value="TopoIII"/>
</dbReference>
<dbReference type="Gene3D" id="2.70.20.10">
    <property type="entry name" value="Topoisomerase I, domain 3"/>
    <property type="match status" value="1"/>
</dbReference>
<dbReference type="Pfam" id="PF01751">
    <property type="entry name" value="Toprim"/>
    <property type="match status" value="1"/>
</dbReference>
<proteinExistence type="inferred from homology"/>
<dbReference type="EC" id="5.6.2.1" evidence="3"/>
<dbReference type="InterPro" id="IPR003602">
    <property type="entry name" value="Topo_IA_DNA-bd_dom"/>
</dbReference>
<dbReference type="GO" id="GO:0003677">
    <property type="term" value="F:DNA binding"/>
    <property type="evidence" value="ECO:0007669"/>
    <property type="project" value="UniProtKB-KW"/>
</dbReference>
<dbReference type="Gene3D" id="1.10.460.10">
    <property type="entry name" value="Topoisomerase I, domain 2"/>
    <property type="match status" value="1"/>
</dbReference>
<keyword evidence="9" id="KW-0799">Topoisomerase</keyword>
<dbReference type="CDD" id="cd03362">
    <property type="entry name" value="TOPRIM_TopoIA_TopoIII"/>
    <property type="match status" value="1"/>
</dbReference>
<dbReference type="AlphaFoldDB" id="A0A6I2UDH8"/>
<dbReference type="PANTHER" id="PTHR11390:SF21">
    <property type="entry name" value="DNA TOPOISOMERASE 3-ALPHA"/>
    <property type="match status" value="1"/>
</dbReference>
<evidence type="ECO:0000256" key="5">
    <source>
        <dbReference type="ARBA" id="ARBA00022737"/>
    </source>
</evidence>
<evidence type="ECO:0000256" key="4">
    <source>
        <dbReference type="ARBA" id="ARBA00022723"/>
    </source>
</evidence>
<comment type="caution">
    <text evidence="19">The sequence shown here is derived from an EMBL/GenBank/DDBJ whole genome shotgun (WGS) entry which is preliminary data.</text>
</comment>
<evidence type="ECO:0000256" key="6">
    <source>
        <dbReference type="ARBA" id="ARBA00022771"/>
    </source>
</evidence>
<dbReference type="InterPro" id="IPR013497">
    <property type="entry name" value="Topo_IA_cen"/>
</dbReference>
<dbReference type="InterPro" id="IPR000380">
    <property type="entry name" value="Topo_IA"/>
</dbReference>
<feature type="domain" description="Toprim" evidence="17">
    <location>
        <begin position="1"/>
        <end position="137"/>
    </location>
</feature>
<dbReference type="InterPro" id="IPR034144">
    <property type="entry name" value="TOPRIM_TopoIII"/>
</dbReference>
<dbReference type="SMART" id="SM00437">
    <property type="entry name" value="TOP1Ac"/>
    <property type="match status" value="1"/>
</dbReference>
<evidence type="ECO:0000256" key="2">
    <source>
        <dbReference type="ARBA" id="ARBA00009446"/>
    </source>
</evidence>
<dbReference type="RefSeq" id="WP_154405555.1">
    <property type="nucleotide sequence ID" value="NZ_VUNR01000002.1"/>
</dbReference>
<dbReference type="GO" id="GO:0006310">
    <property type="term" value="P:DNA recombination"/>
    <property type="evidence" value="ECO:0007669"/>
    <property type="project" value="TreeGrafter"/>
</dbReference>
<feature type="domain" description="Topo IA-type catalytic" evidence="18">
    <location>
        <begin position="156"/>
        <end position="603"/>
    </location>
</feature>
<dbReference type="SUPFAM" id="SSF56712">
    <property type="entry name" value="Prokaryotic type I DNA topoisomerase"/>
    <property type="match status" value="1"/>
</dbReference>
<keyword evidence="6" id="KW-0863">Zinc-finger</keyword>
<dbReference type="InterPro" id="IPR006171">
    <property type="entry name" value="TOPRIM_dom"/>
</dbReference>
<evidence type="ECO:0000256" key="16">
    <source>
        <dbReference type="SAM" id="MobiDB-lite"/>
    </source>
</evidence>
<dbReference type="NCBIfam" id="NF005829">
    <property type="entry name" value="PRK07726.1"/>
    <property type="match status" value="1"/>
</dbReference>
<dbReference type="Gene3D" id="1.10.290.10">
    <property type="entry name" value="Topoisomerase I, domain 4"/>
    <property type="match status" value="1"/>
</dbReference>
<feature type="compositionally biased region" description="Basic and acidic residues" evidence="16">
    <location>
        <begin position="653"/>
        <end position="663"/>
    </location>
</feature>
<keyword evidence="5" id="KW-0677">Repeat</keyword>
<dbReference type="InterPro" id="IPR013498">
    <property type="entry name" value="Topo_IA_Znf"/>
</dbReference>
<evidence type="ECO:0000256" key="3">
    <source>
        <dbReference type="ARBA" id="ARBA00012891"/>
    </source>
</evidence>
<dbReference type="InterPro" id="IPR013826">
    <property type="entry name" value="Topo_IA_cen_sub3"/>
</dbReference>
<reference evidence="19 20" key="1">
    <citation type="submission" date="2019-08" db="EMBL/GenBank/DDBJ databases">
        <title>In-depth cultivation of the pig gut microbiome towards novel bacterial diversity and tailored functional studies.</title>
        <authorList>
            <person name="Wylensek D."/>
            <person name="Hitch T.C.A."/>
            <person name="Clavel T."/>
        </authorList>
    </citation>
    <scope>NUCLEOTIDE SEQUENCE [LARGE SCALE GENOMIC DNA]</scope>
    <source>
        <strain evidence="19 20">WCA-693-APC-5D-A</strain>
    </source>
</reference>
<dbReference type="InterPro" id="IPR023405">
    <property type="entry name" value="Topo_IA_core_domain"/>
</dbReference>
<dbReference type="GO" id="GO:0043597">
    <property type="term" value="C:cytoplasmic replication fork"/>
    <property type="evidence" value="ECO:0007669"/>
    <property type="project" value="TreeGrafter"/>
</dbReference>
<dbReference type="NCBIfam" id="TIGR01056">
    <property type="entry name" value="topB"/>
    <property type="match status" value="1"/>
</dbReference>
<keyword evidence="20" id="KW-1185">Reference proteome</keyword>
<evidence type="ECO:0000313" key="20">
    <source>
        <dbReference type="Proteomes" id="UP000433181"/>
    </source>
</evidence>
<evidence type="ECO:0000256" key="8">
    <source>
        <dbReference type="ARBA" id="ARBA00022842"/>
    </source>
</evidence>
<sequence>MRLFIAEKPSLALAIATGLGSKNRKDGYYDCGDDIVTYCFGHIMQQCNPDEYDEKYKAWKMETLPIIPVKWKLKVSPDCKKQYNIIKQLVSKADVIVNAGDPDREGQLLVDEVLNEFGVFTLGNSNYKPVQRVLLNALDDKSVKIALSNLKDNREYVGLRNSALARARADWLIGMNFTRAYTLKARSAGYDLKLSIGRVQTPTAALIARRELEIKNFKPVEFYNLLVTWQTGKNSFGSTWQITDDCPGTDSEGHIIDRAIINQISKKIQGVTGTVIKVEQKPGKSPQRLPYSLSSLQIDAGKLYGFSPQQVLDIQQSLYEKKLTTYPRSDCEYLPENQLSDISSILNNIKSISDELYTLVQGADIKIRSRAWNDKKITAHHAIIPTTVKPDFAKLSSDEKKMYTLIARAYLAQFYPAKTFLTTTILTEANGEVFKTTGTVIQELGWKKLYTQAADDDTDEEISLPSIKEGEYVEFGGSEIKAGITKPPARFTPSTIIKAMKEIWKYVKDENLKSSLKECSGIGTEATRASIIETIQERGYVKVEKKNLVPTEVGFLLLKIVDENMTYPDITAKWEQDLDAISKRELPIKDFMAKQEGYIQNLLKNLDSIQIEQAKAAYVCPNCQKPLRRIKGSKGFFWSCSGYPECKTSFQDKNGKPNMEPKPKPPANGPKCPKCGKPLVQRKGKKAKFWGCTGYPDCKEMFWDKNGKPDMEDC</sequence>
<evidence type="ECO:0000256" key="9">
    <source>
        <dbReference type="ARBA" id="ARBA00023029"/>
    </source>
</evidence>
<dbReference type="PROSITE" id="PS50880">
    <property type="entry name" value="TOPRIM"/>
    <property type="match status" value="1"/>
</dbReference>
<dbReference type="SMART" id="SM00436">
    <property type="entry name" value="TOP1Bc"/>
    <property type="match status" value="1"/>
</dbReference>